<keyword evidence="1" id="KW-0812">Transmembrane</keyword>
<keyword evidence="4" id="KW-1185">Reference proteome</keyword>
<gene>
    <name evidence="3" type="ORF">ACFQ1Z_07985</name>
</gene>
<protein>
    <submittedName>
        <fullName evidence="3">HlyD family secretion protein</fullName>
    </submittedName>
</protein>
<keyword evidence="1" id="KW-0472">Membrane</keyword>
<comment type="caution">
    <text evidence="3">The sequence shown here is derived from an EMBL/GenBank/DDBJ whole genome shotgun (WGS) entry which is preliminary data.</text>
</comment>
<name>A0ABW3FAM6_9PROT</name>
<evidence type="ECO:0000313" key="3">
    <source>
        <dbReference type="EMBL" id="MFD0913482.1"/>
    </source>
</evidence>
<evidence type="ECO:0000259" key="2">
    <source>
        <dbReference type="Pfam" id="PF26002"/>
    </source>
</evidence>
<proteinExistence type="predicted"/>
<evidence type="ECO:0000256" key="1">
    <source>
        <dbReference type="SAM" id="Phobius"/>
    </source>
</evidence>
<keyword evidence="1" id="KW-1133">Transmembrane helix</keyword>
<dbReference type="PANTHER" id="PTHR30386:SF28">
    <property type="entry name" value="EXPORTED PROTEIN"/>
    <property type="match status" value="1"/>
</dbReference>
<dbReference type="Gene3D" id="2.40.50.100">
    <property type="match status" value="1"/>
</dbReference>
<sequence length="403" mass="44479">MFVPLQGVHTRTPLPYTIYALLFISLAVIVTALLGEGRYQQKNMVEGVVRKGLYVSAMSASSGTVTAIFVSPGQQVKAGQVIAEISSNISDALDAKSRPITEQLIESTQSLLHDLEVLKKDTQSKLNATLTTAHGANQHSASAKEHLGRAITNAQEYEQNVARQATTLEDLVNKGAARGVDLDRMRMSLHESAVKTNQLMQSLHRLRQDDSQIAGSLIEHEGNWRMQLENIDKSILEVRSRLHDLQRQNVTAVLARHDGQVDSILVHEGEDVKANQQLILLQKHATKQTEIVLMVDDVSIGMIDPAQPLIVRFTSFPYQTYGVLKAQITHIPSSAIMKTDLKSGEKATYPIVARLLISRKDKIPAAALINGMAVTAYVSQPPLSLFEWMMLPIKKAFIRNPSE</sequence>
<dbReference type="PRINTS" id="PR01490">
    <property type="entry name" value="RTXTOXIND"/>
</dbReference>
<feature type="transmembrane region" description="Helical" evidence="1">
    <location>
        <begin position="16"/>
        <end position="34"/>
    </location>
</feature>
<dbReference type="InterPro" id="IPR058982">
    <property type="entry name" value="Beta-barrel_AprE"/>
</dbReference>
<dbReference type="EMBL" id="JBHTKB010000001">
    <property type="protein sequence ID" value="MFD0913482.1"/>
    <property type="molecule type" value="Genomic_DNA"/>
</dbReference>
<dbReference type="Proteomes" id="UP001597128">
    <property type="component" value="Unassembled WGS sequence"/>
</dbReference>
<organism evidence="3 4">
    <name type="scientific">Methylophilus luteus</name>
    <dbReference type="NCBI Taxonomy" id="640108"/>
    <lineage>
        <taxon>Bacteria</taxon>
        <taxon>Pseudomonadati</taxon>
        <taxon>Pseudomonadota</taxon>
        <taxon>Betaproteobacteria</taxon>
        <taxon>Nitrosomonadales</taxon>
        <taxon>Methylophilaceae</taxon>
        <taxon>Methylophilus</taxon>
    </lineage>
</organism>
<evidence type="ECO:0000313" key="4">
    <source>
        <dbReference type="Proteomes" id="UP001597128"/>
    </source>
</evidence>
<dbReference type="InterPro" id="IPR050739">
    <property type="entry name" value="MFP"/>
</dbReference>
<reference evidence="4" key="1">
    <citation type="journal article" date="2019" name="Int. J. Syst. Evol. Microbiol.">
        <title>The Global Catalogue of Microorganisms (GCM) 10K type strain sequencing project: providing services to taxonomists for standard genome sequencing and annotation.</title>
        <authorList>
            <consortium name="The Broad Institute Genomics Platform"/>
            <consortium name="The Broad Institute Genome Sequencing Center for Infectious Disease"/>
            <person name="Wu L."/>
            <person name="Ma J."/>
        </authorList>
    </citation>
    <scope>NUCLEOTIDE SEQUENCE [LARGE SCALE GENOMIC DNA]</scope>
    <source>
        <strain evidence="4">CCUG 58412</strain>
    </source>
</reference>
<dbReference type="RefSeq" id="WP_379056857.1">
    <property type="nucleotide sequence ID" value="NZ_JBHTKB010000001.1"/>
</dbReference>
<dbReference type="Pfam" id="PF26002">
    <property type="entry name" value="Beta-barrel_AprE"/>
    <property type="match status" value="1"/>
</dbReference>
<accession>A0ABW3FAM6</accession>
<feature type="domain" description="AprE-like beta-barrel" evidence="2">
    <location>
        <begin position="294"/>
        <end position="379"/>
    </location>
</feature>
<dbReference type="PANTHER" id="PTHR30386">
    <property type="entry name" value="MEMBRANE FUSION SUBUNIT OF EMRAB-TOLC MULTIDRUG EFFLUX PUMP"/>
    <property type="match status" value="1"/>
</dbReference>